<feature type="transmembrane region" description="Helical" evidence="6">
    <location>
        <begin position="290"/>
        <end position="311"/>
    </location>
</feature>
<sequence>MIKNKLVFSSLFLFSATFVGNIFNAAYNFIMARFLGPANYGDLMALISILYILTFPSTVLSNIVTKFSAIFIAHEDYKKLHYLSDFLTRKIIIFGLVVIVGFAIFTPFLAQNLKITHTWALFLVSVLATLVFLVTLNFGLLTGVLKFKSLAAASIAWPVIRLAFSVGLILLGFSVTGAIVGFVLATAITYILTLYPMRFLNYFKEKHISLNWAQVGGYSLPASLSILGLTLLTNTDILLVKAFFSSDEAGAYSAVSLLAKIILFLSLPIVNMIFPVITQAYEAKRNFSRIFLIALGLITVLSGGTLGFFLLFPEFSISLLFGKSYLGASLYVGRMSIFIFVYALVYLFITLWLSIGRLKFALVSVVGALVQAILIYLYHSDLNQVIDISVYTCLGLLFLNVVYYLYSFRGKFR</sequence>
<feature type="transmembrane region" description="Helical" evidence="6">
    <location>
        <begin position="49"/>
        <end position="71"/>
    </location>
</feature>
<evidence type="ECO:0000256" key="5">
    <source>
        <dbReference type="ARBA" id="ARBA00023136"/>
    </source>
</evidence>
<dbReference type="GO" id="GO:0005886">
    <property type="term" value="C:plasma membrane"/>
    <property type="evidence" value="ECO:0007669"/>
    <property type="project" value="UniProtKB-SubCell"/>
</dbReference>
<dbReference type="PANTHER" id="PTHR30250:SF28">
    <property type="entry name" value="POLYSACCHARIDE BIOSYNTHESIS PROTEIN"/>
    <property type="match status" value="1"/>
</dbReference>
<feature type="transmembrane region" description="Helical" evidence="6">
    <location>
        <begin position="331"/>
        <end position="353"/>
    </location>
</feature>
<dbReference type="PANTHER" id="PTHR30250">
    <property type="entry name" value="PST FAMILY PREDICTED COLANIC ACID TRANSPORTER"/>
    <property type="match status" value="1"/>
</dbReference>
<dbReference type="InterPro" id="IPR050833">
    <property type="entry name" value="Poly_Biosynth_Transport"/>
</dbReference>
<protein>
    <recommendedName>
        <fullName evidence="9">Polysaccharide biosynthesis protein C-terminal domain-containing protein</fullName>
    </recommendedName>
</protein>
<evidence type="ECO:0000256" key="2">
    <source>
        <dbReference type="ARBA" id="ARBA00022475"/>
    </source>
</evidence>
<feature type="transmembrane region" description="Helical" evidence="6">
    <location>
        <begin position="179"/>
        <end position="200"/>
    </location>
</feature>
<evidence type="ECO:0008006" key="9">
    <source>
        <dbReference type="Google" id="ProtNLM"/>
    </source>
</evidence>
<reference evidence="7 8" key="1">
    <citation type="journal article" date="2016" name="Nat. Commun.">
        <title>Thousands of microbial genomes shed light on interconnected biogeochemical processes in an aquifer system.</title>
        <authorList>
            <person name="Anantharaman K."/>
            <person name="Brown C.T."/>
            <person name="Hug L.A."/>
            <person name="Sharon I."/>
            <person name="Castelle C.J."/>
            <person name="Probst A.J."/>
            <person name="Thomas B.C."/>
            <person name="Singh A."/>
            <person name="Wilkins M.J."/>
            <person name="Karaoz U."/>
            <person name="Brodie E.L."/>
            <person name="Williams K.H."/>
            <person name="Hubbard S.S."/>
            <person name="Banfield J.F."/>
        </authorList>
    </citation>
    <scope>NUCLEOTIDE SEQUENCE [LARGE SCALE GENOMIC DNA]</scope>
</reference>
<proteinExistence type="predicted"/>
<feature type="transmembrane region" description="Helical" evidence="6">
    <location>
        <begin position="212"/>
        <end position="232"/>
    </location>
</feature>
<evidence type="ECO:0000256" key="1">
    <source>
        <dbReference type="ARBA" id="ARBA00004651"/>
    </source>
</evidence>
<keyword evidence="4 6" id="KW-1133">Transmembrane helix</keyword>
<dbReference type="Pfam" id="PF13440">
    <property type="entry name" value="Polysacc_synt_3"/>
    <property type="match status" value="1"/>
</dbReference>
<feature type="transmembrane region" description="Helical" evidence="6">
    <location>
        <begin position="150"/>
        <end position="173"/>
    </location>
</feature>
<dbReference type="Proteomes" id="UP000177821">
    <property type="component" value="Unassembled WGS sequence"/>
</dbReference>
<comment type="caution">
    <text evidence="7">The sequence shown here is derived from an EMBL/GenBank/DDBJ whole genome shotgun (WGS) entry which is preliminary data.</text>
</comment>
<feature type="transmembrane region" description="Helical" evidence="6">
    <location>
        <begin position="252"/>
        <end position="278"/>
    </location>
</feature>
<evidence type="ECO:0000313" key="7">
    <source>
        <dbReference type="EMBL" id="OGY30095.1"/>
    </source>
</evidence>
<feature type="transmembrane region" description="Helical" evidence="6">
    <location>
        <begin position="116"/>
        <end position="138"/>
    </location>
</feature>
<evidence type="ECO:0000256" key="6">
    <source>
        <dbReference type="SAM" id="Phobius"/>
    </source>
</evidence>
<gene>
    <name evidence="7" type="ORF">A3J50_03360</name>
</gene>
<dbReference type="EMBL" id="MHCX01000008">
    <property type="protein sequence ID" value="OGY30095.1"/>
    <property type="molecule type" value="Genomic_DNA"/>
</dbReference>
<evidence type="ECO:0000313" key="8">
    <source>
        <dbReference type="Proteomes" id="UP000177821"/>
    </source>
</evidence>
<accession>A0A1G1WQS9</accession>
<organism evidence="7 8">
    <name type="scientific">Candidatus Woykebacteria bacterium RIFCSPHIGHO2_02_FULL_43_16b</name>
    <dbReference type="NCBI Taxonomy" id="1802601"/>
    <lineage>
        <taxon>Bacteria</taxon>
        <taxon>Candidatus Woykeibacteriota</taxon>
    </lineage>
</organism>
<keyword evidence="5 6" id="KW-0472">Membrane</keyword>
<keyword evidence="2" id="KW-1003">Cell membrane</keyword>
<evidence type="ECO:0000256" key="4">
    <source>
        <dbReference type="ARBA" id="ARBA00022989"/>
    </source>
</evidence>
<feature type="transmembrane region" description="Helical" evidence="6">
    <location>
        <begin position="91"/>
        <end position="110"/>
    </location>
</feature>
<dbReference type="AlphaFoldDB" id="A0A1G1WQS9"/>
<name>A0A1G1WQS9_9BACT</name>
<feature type="transmembrane region" description="Helical" evidence="6">
    <location>
        <begin position="385"/>
        <end position="406"/>
    </location>
</feature>
<keyword evidence="3 6" id="KW-0812">Transmembrane</keyword>
<feature type="transmembrane region" description="Helical" evidence="6">
    <location>
        <begin position="360"/>
        <end position="379"/>
    </location>
</feature>
<evidence type="ECO:0000256" key="3">
    <source>
        <dbReference type="ARBA" id="ARBA00022692"/>
    </source>
</evidence>
<comment type="subcellular location">
    <subcellularLocation>
        <location evidence="1">Cell membrane</location>
        <topology evidence="1">Multi-pass membrane protein</topology>
    </subcellularLocation>
</comment>